<evidence type="ECO:0000259" key="7">
    <source>
        <dbReference type="Pfam" id="PF06429"/>
    </source>
</evidence>
<feature type="domain" description="Flagellar basal body rod protein N-terminal" evidence="6">
    <location>
        <begin position="10"/>
        <end position="37"/>
    </location>
</feature>
<evidence type="ECO:0000259" key="9">
    <source>
        <dbReference type="Pfam" id="PF22692"/>
    </source>
</evidence>
<reference evidence="10 11" key="1">
    <citation type="submission" date="2016-04" db="EMBL/GenBank/DDBJ databases">
        <title>Draft genome sequence of freshwater magnetotactic bacteria Magnetospirillum marisnigri SP-1 and Magnetospirillum moscoviense BB-1.</title>
        <authorList>
            <person name="Koziaeva V."/>
            <person name="Dziuba M.V."/>
            <person name="Ivanov T.M."/>
            <person name="Kuznetsov B."/>
            <person name="Grouzdev D.S."/>
        </authorList>
    </citation>
    <scope>NUCLEOTIDE SEQUENCE [LARGE SCALE GENOMIC DNA]</scope>
    <source>
        <strain evidence="10 11">SP-1</strain>
    </source>
</reference>
<evidence type="ECO:0000256" key="4">
    <source>
        <dbReference type="ARBA" id="ARBA00023143"/>
    </source>
</evidence>
<feature type="domain" description="Flagellar basal-body/hook protein C-terminal" evidence="7">
    <location>
        <begin position="803"/>
        <end position="847"/>
    </location>
</feature>
<comment type="similarity">
    <text evidence="2 5">Belongs to the flagella basal body rod proteins family.</text>
</comment>
<evidence type="ECO:0000313" key="11">
    <source>
        <dbReference type="Proteomes" id="UP000078428"/>
    </source>
</evidence>
<dbReference type="InterPro" id="IPR053967">
    <property type="entry name" value="LlgE_F_G-like_D1"/>
</dbReference>
<protein>
    <recommendedName>
        <fullName evidence="3 5">Flagellar hook protein FlgE</fullName>
    </recommendedName>
</protein>
<dbReference type="InterPro" id="IPR010930">
    <property type="entry name" value="Flg_bb/hook_C_dom"/>
</dbReference>
<dbReference type="Pfam" id="PF06429">
    <property type="entry name" value="Flg_bbr_C"/>
    <property type="match status" value="1"/>
</dbReference>
<feature type="domain" description="Flagellar hook protein FlgE/F/G-like D1" evidence="9">
    <location>
        <begin position="85"/>
        <end position="134"/>
    </location>
</feature>
<dbReference type="GO" id="GO:0009425">
    <property type="term" value="C:bacterial-type flagellum basal body"/>
    <property type="evidence" value="ECO:0007669"/>
    <property type="project" value="UniProtKB-SubCell"/>
</dbReference>
<dbReference type="SUPFAM" id="SSF117143">
    <property type="entry name" value="Flagellar hook protein flgE"/>
    <property type="match status" value="2"/>
</dbReference>
<organism evidence="10 11">
    <name type="scientific">Paramagnetospirillum marisnigri</name>
    <dbReference type="NCBI Taxonomy" id="1285242"/>
    <lineage>
        <taxon>Bacteria</taxon>
        <taxon>Pseudomonadati</taxon>
        <taxon>Pseudomonadota</taxon>
        <taxon>Alphaproteobacteria</taxon>
        <taxon>Rhodospirillales</taxon>
        <taxon>Magnetospirillaceae</taxon>
        <taxon>Paramagnetospirillum</taxon>
    </lineage>
</organism>
<evidence type="ECO:0000256" key="1">
    <source>
        <dbReference type="ARBA" id="ARBA00004117"/>
    </source>
</evidence>
<keyword evidence="4 5" id="KW-0975">Bacterial flagellum</keyword>
<dbReference type="InterPro" id="IPR011491">
    <property type="entry name" value="FlgE_D2"/>
</dbReference>
<evidence type="ECO:0000259" key="6">
    <source>
        <dbReference type="Pfam" id="PF00460"/>
    </source>
</evidence>
<dbReference type="PANTHER" id="PTHR30435:SF1">
    <property type="entry name" value="FLAGELLAR HOOK PROTEIN FLGE"/>
    <property type="match status" value="1"/>
</dbReference>
<evidence type="ECO:0000313" key="10">
    <source>
        <dbReference type="EMBL" id="OAN48180.1"/>
    </source>
</evidence>
<dbReference type="PANTHER" id="PTHR30435">
    <property type="entry name" value="FLAGELLAR PROTEIN"/>
    <property type="match status" value="1"/>
</dbReference>
<evidence type="ECO:0000259" key="8">
    <source>
        <dbReference type="Pfam" id="PF07559"/>
    </source>
</evidence>
<evidence type="ECO:0000256" key="2">
    <source>
        <dbReference type="ARBA" id="ARBA00009677"/>
    </source>
</evidence>
<evidence type="ECO:0000256" key="3">
    <source>
        <dbReference type="ARBA" id="ARBA00019015"/>
    </source>
</evidence>
<dbReference type="Pfam" id="PF07559">
    <property type="entry name" value="FlgE_D2"/>
    <property type="match status" value="1"/>
</dbReference>
<dbReference type="EMBL" id="LWQT01000077">
    <property type="protein sequence ID" value="OAN48180.1"/>
    <property type="molecule type" value="Genomic_DNA"/>
</dbReference>
<evidence type="ECO:0000256" key="5">
    <source>
        <dbReference type="RuleBase" id="RU362116"/>
    </source>
</evidence>
<dbReference type="GO" id="GO:0005829">
    <property type="term" value="C:cytosol"/>
    <property type="evidence" value="ECO:0007669"/>
    <property type="project" value="TreeGrafter"/>
</dbReference>
<dbReference type="GO" id="GO:0071978">
    <property type="term" value="P:bacterial-type flagellum-dependent swarming motility"/>
    <property type="evidence" value="ECO:0007669"/>
    <property type="project" value="TreeGrafter"/>
</dbReference>
<comment type="caution">
    <text evidence="10">The sequence shown here is derived from an EMBL/GenBank/DDBJ whole genome shotgun (WGS) entry which is preliminary data.</text>
</comment>
<keyword evidence="10" id="KW-0969">Cilium</keyword>
<gene>
    <name evidence="10" type="ORF">A6A04_05370</name>
</gene>
<comment type="function">
    <text evidence="5">A flexible structure which links the flagellar filament to the drive apparatus in the basal body.</text>
</comment>
<dbReference type="InterPro" id="IPR037925">
    <property type="entry name" value="FlgE/F/G-like"/>
</dbReference>
<keyword evidence="10" id="KW-0282">Flagellum</keyword>
<dbReference type="RefSeq" id="WP_068494469.1">
    <property type="nucleotide sequence ID" value="NZ_LWQT01000077.1"/>
</dbReference>
<dbReference type="Proteomes" id="UP000078428">
    <property type="component" value="Unassembled WGS sequence"/>
</dbReference>
<dbReference type="Gene3D" id="2.60.98.20">
    <property type="entry name" value="Flagellar hook protein FlgE"/>
    <property type="match status" value="1"/>
</dbReference>
<accession>A0A178MHS1</accession>
<proteinExistence type="inferred from homology"/>
<dbReference type="OrthoDB" id="8372879at2"/>
<dbReference type="InterPro" id="IPR020013">
    <property type="entry name" value="Flagellar_FlgE/F/G"/>
</dbReference>
<sequence length="849" mass="87305">MSLYGALFSGVSGLASQSSAMGAISDNITNVNTTGYKGAKVNFQTLVTKQVSITQYSPGGVQSKPRAGIDVQGLLQATSSSTDIALSGQGMFVVNTAPDSATSGTGMFAYTRAGSFKTDNQGYLTNVSGFYLQGWPLAATDNSSSARPTETVIDGNTYMKAYKDTTGNYHYVNQNTINATEMKSLNLKTIGGTADPTTQVKMGANLPSGDDIFDPSVAGSGGLHESSVLIYDSLGDSHSINTTWMKTNANQWDVANKTNFFGVGMSIADTTATPETSATFSIAGQATGGSSTVITGSSYAGGNSMAFFANGVIAFQAAADAADLPAGTSFTVAGAEDAANNGTFLVDTASTASGAPTTMTAGNITVTRNGTSTTYPGVTLAAGSFTFGGATTPTLNAGDIVKVTDSTGVTGYYQVTAYAATVASVTALNYVTIDTTPFQMQRGIKPPSGAAVLDIYDPSGNSNAVYASQARLDFTAASRADITAMDGKTFTITPSGTSVAVKIEFDTDGTNDLYDAGTNPTGTTNIVIDLSTTSFTSGSDVADLVAKALNNAANWDSTTNTHLASTAVSTSTSAAIPMFRANGGTLEIVQQTSVADSYTFDVSGLGTSCTQSQTRQWNSSIPSVDRVTGLFTLQHISTSLATTPAIKFNGDGTPQTVMGYGSTSGSSSTAPTPRISVTWANGAQSMTSVPNGTGADHRITWFLGNTSQADGMTQLGGNYQISYLTQNGAKFGNFSGVSVGSDGVVTALFDNGVRRPVFQIPVATFTNVNGMESLTGNSWIETNSSGTYTLREANKAGAGSVASASLEASTVDIGAEFTTMIVTQRAYSAAAKIITTADQMLDELVQIKR</sequence>
<feature type="domain" description="Flagellar hook protein FlgE D2" evidence="8">
    <location>
        <begin position="212"/>
        <end position="348"/>
    </location>
</feature>
<dbReference type="NCBIfam" id="TIGR03506">
    <property type="entry name" value="FlgEFG_subfam"/>
    <property type="match status" value="2"/>
</dbReference>
<dbReference type="GO" id="GO:0009424">
    <property type="term" value="C:bacterial-type flagellum hook"/>
    <property type="evidence" value="ECO:0007669"/>
    <property type="project" value="TreeGrafter"/>
</dbReference>
<dbReference type="Pfam" id="PF00460">
    <property type="entry name" value="Flg_bb_rod"/>
    <property type="match status" value="1"/>
</dbReference>
<dbReference type="Pfam" id="PF22692">
    <property type="entry name" value="LlgE_F_G_D1"/>
    <property type="match status" value="1"/>
</dbReference>
<keyword evidence="10" id="KW-0966">Cell projection</keyword>
<name>A0A178MHS1_9PROT</name>
<dbReference type="AlphaFoldDB" id="A0A178MHS1"/>
<dbReference type="InterPro" id="IPR037058">
    <property type="entry name" value="Falgellar_hook_FlgE_sf"/>
</dbReference>
<keyword evidence="11" id="KW-1185">Reference proteome</keyword>
<comment type="subcellular location">
    <subcellularLocation>
        <location evidence="1 5">Bacterial flagellum basal body</location>
    </subcellularLocation>
</comment>
<dbReference type="STRING" id="1285242.A6A04_05370"/>
<dbReference type="InterPro" id="IPR001444">
    <property type="entry name" value="Flag_bb_rod_N"/>
</dbReference>